<keyword evidence="3" id="KW-1003">Cell membrane</keyword>
<feature type="transmembrane region" description="Helical" evidence="8">
    <location>
        <begin position="160"/>
        <end position="186"/>
    </location>
</feature>
<evidence type="ECO:0000313" key="10">
    <source>
        <dbReference type="EMBL" id="MBO1324596.1"/>
    </source>
</evidence>
<evidence type="ECO:0000256" key="2">
    <source>
        <dbReference type="ARBA" id="ARBA00022448"/>
    </source>
</evidence>
<evidence type="ECO:0000256" key="7">
    <source>
        <dbReference type="ARBA" id="ARBA00023136"/>
    </source>
</evidence>
<dbReference type="RefSeq" id="WP_207845283.1">
    <property type="nucleotide sequence ID" value="NZ_JAFVMH010000002.1"/>
</dbReference>
<dbReference type="SUPFAM" id="SSF103473">
    <property type="entry name" value="MFS general substrate transporter"/>
    <property type="match status" value="1"/>
</dbReference>
<dbReference type="InterPro" id="IPR020846">
    <property type="entry name" value="MFS_dom"/>
</dbReference>
<evidence type="ECO:0000256" key="5">
    <source>
        <dbReference type="ARBA" id="ARBA00022847"/>
    </source>
</evidence>
<evidence type="ECO:0000313" key="11">
    <source>
        <dbReference type="Proteomes" id="UP000664073"/>
    </source>
</evidence>
<sequence>MSSLSATAVPSAALSRSQLRTFALASLGGALEFYDFVIFAFLAKLIATHFFPASQSEWLRQTEAFGLFGAGYLVRPLGGVIMAHFGDVAGRKKVFTFSVLLMAVPTLLIGLLPSYETIGAAAPLGLLLMRVLQGAAIGGEAPGGWVFVSEHAPPHRAGLAAGLLTGGLTGGILLGSVVILVLNVVLSADDVANWGWRIPFLIGGIFGLGAMVLRRWLEETPVFREMHARAETAETLPVKILLREHRRAILCSMLTTWTLTAGGIVVVLMMPPLMQSLHDIPPAQTMVASLSATVCLTIGVVTAGALTDFIGMRTLAVTFALALILGAFGLYGMSPLFPGTLVFWAGLSGLSCAFIGLVPVGMLRAFPAKVRFSGLSLSYNLSYAISGGLTPAAISSLTLHTPVAPAIYVALTAVVGGIALWFSPREG</sequence>
<dbReference type="Pfam" id="PF00083">
    <property type="entry name" value="Sugar_tr"/>
    <property type="match status" value="1"/>
</dbReference>
<gene>
    <name evidence="10" type="ORF">J2D77_05430</name>
</gene>
<dbReference type="FunFam" id="1.20.1250.20:FF:000001">
    <property type="entry name" value="Dicarboxylate MFS transporter"/>
    <property type="match status" value="1"/>
</dbReference>
<dbReference type="PANTHER" id="PTHR43528:SF7">
    <property type="entry name" value="MFS TRANSPORTER"/>
    <property type="match status" value="1"/>
</dbReference>
<keyword evidence="2" id="KW-0813">Transport</keyword>
<feature type="domain" description="Major facilitator superfamily (MFS) profile" evidence="9">
    <location>
        <begin position="21"/>
        <end position="427"/>
    </location>
</feature>
<evidence type="ECO:0000256" key="3">
    <source>
        <dbReference type="ARBA" id="ARBA00022475"/>
    </source>
</evidence>
<comment type="subcellular location">
    <subcellularLocation>
        <location evidence="1">Cell membrane</location>
        <topology evidence="1">Multi-pass membrane protein</topology>
    </subcellularLocation>
</comment>
<feature type="transmembrane region" description="Helical" evidence="8">
    <location>
        <begin position="127"/>
        <end position="148"/>
    </location>
</feature>
<dbReference type="PROSITE" id="PS50850">
    <property type="entry name" value="MFS"/>
    <property type="match status" value="1"/>
</dbReference>
<name>A0A939KR53_9PROT</name>
<feature type="transmembrane region" description="Helical" evidence="8">
    <location>
        <begin position="94"/>
        <end position="115"/>
    </location>
</feature>
<feature type="transmembrane region" description="Helical" evidence="8">
    <location>
        <begin position="286"/>
        <end position="307"/>
    </location>
</feature>
<feature type="transmembrane region" description="Helical" evidence="8">
    <location>
        <begin position="343"/>
        <end position="365"/>
    </location>
</feature>
<organism evidence="10 11">
    <name type="scientific">Acetobacter garciniae</name>
    <dbReference type="NCBI Taxonomy" id="2817435"/>
    <lineage>
        <taxon>Bacteria</taxon>
        <taxon>Pseudomonadati</taxon>
        <taxon>Pseudomonadota</taxon>
        <taxon>Alphaproteobacteria</taxon>
        <taxon>Acetobacterales</taxon>
        <taxon>Acetobacteraceae</taxon>
        <taxon>Acetobacter</taxon>
    </lineage>
</organism>
<evidence type="ECO:0000256" key="8">
    <source>
        <dbReference type="SAM" id="Phobius"/>
    </source>
</evidence>
<dbReference type="Gene3D" id="1.20.1250.20">
    <property type="entry name" value="MFS general substrate transporter like domains"/>
    <property type="match status" value="2"/>
</dbReference>
<dbReference type="PANTHER" id="PTHR43528">
    <property type="entry name" value="ALPHA-KETOGLUTARATE PERMEASE"/>
    <property type="match status" value="1"/>
</dbReference>
<keyword evidence="7 8" id="KW-0472">Membrane</keyword>
<keyword evidence="4 8" id="KW-0812">Transmembrane</keyword>
<dbReference type="AlphaFoldDB" id="A0A939KR53"/>
<dbReference type="Proteomes" id="UP000664073">
    <property type="component" value="Unassembled WGS sequence"/>
</dbReference>
<protein>
    <submittedName>
        <fullName evidence="10">MFS transporter</fullName>
    </submittedName>
</protein>
<dbReference type="InterPro" id="IPR005828">
    <property type="entry name" value="MFS_sugar_transport-like"/>
</dbReference>
<evidence type="ECO:0000256" key="6">
    <source>
        <dbReference type="ARBA" id="ARBA00022989"/>
    </source>
</evidence>
<proteinExistence type="predicted"/>
<reference evidence="10" key="1">
    <citation type="submission" date="2021-03" db="EMBL/GenBank/DDBJ databases">
        <title>The complete genome sequence of Acetobacter sp. TBRC 12339.</title>
        <authorList>
            <person name="Charoenyingcharoen P."/>
            <person name="Yukphan P."/>
        </authorList>
    </citation>
    <scope>NUCLEOTIDE SEQUENCE</scope>
    <source>
        <strain evidence="10">TBRC 12339</strain>
    </source>
</reference>
<evidence type="ECO:0000259" key="9">
    <source>
        <dbReference type="PROSITE" id="PS50850"/>
    </source>
</evidence>
<keyword evidence="6 8" id="KW-1133">Transmembrane helix</keyword>
<keyword evidence="5" id="KW-0769">Symport</keyword>
<dbReference type="InterPro" id="IPR051084">
    <property type="entry name" value="H+-coupled_symporters"/>
</dbReference>
<dbReference type="GO" id="GO:0015293">
    <property type="term" value="F:symporter activity"/>
    <property type="evidence" value="ECO:0007669"/>
    <property type="project" value="UniProtKB-KW"/>
</dbReference>
<comment type="caution">
    <text evidence="10">The sequence shown here is derived from an EMBL/GenBank/DDBJ whole genome shotgun (WGS) entry which is preliminary data.</text>
</comment>
<feature type="transmembrane region" description="Helical" evidence="8">
    <location>
        <begin position="403"/>
        <end position="422"/>
    </location>
</feature>
<dbReference type="InterPro" id="IPR036259">
    <property type="entry name" value="MFS_trans_sf"/>
</dbReference>
<feature type="transmembrane region" description="Helical" evidence="8">
    <location>
        <begin position="249"/>
        <end position="274"/>
    </location>
</feature>
<feature type="transmembrane region" description="Helical" evidence="8">
    <location>
        <begin position="198"/>
        <end position="217"/>
    </location>
</feature>
<dbReference type="GO" id="GO:0005886">
    <property type="term" value="C:plasma membrane"/>
    <property type="evidence" value="ECO:0007669"/>
    <property type="project" value="UniProtKB-SubCell"/>
</dbReference>
<evidence type="ECO:0000256" key="1">
    <source>
        <dbReference type="ARBA" id="ARBA00004651"/>
    </source>
</evidence>
<evidence type="ECO:0000256" key="4">
    <source>
        <dbReference type="ARBA" id="ARBA00022692"/>
    </source>
</evidence>
<keyword evidence="11" id="KW-1185">Reference proteome</keyword>
<accession>A0A939KR53</accession>
<feature type="transmembrane region" description="Helical" evidence="8">
    <location>
        <begin position="377"/>
        <end position="397"/>
    </location>
</feature>
<feature type="transmembrane region" description="Helical" evidence="8">
    <location>
        <begin position="314"/>
        <end position="331"/>
    </location>
</feature>
<dbReference type="EMBL" id="JAFVMH010000002">
    <property type="protein sequence ID" value="MBO1324596.1"/>
    <property type="molecule type" value="Genomic_DNA"/>
</dbReference>